<sequence length="182" mass="21484">MCIFLLLLSSKITQCIILALCTSIERQVVPLLSIGCLYRFKEKFEEFFHDAEKDIALLETEFDMMQKKYEHVAELFTFDVNKYSQEEFFRDINKFIVSYKTAKEQIVKEEDKRRRDQEARERAEREKAERAERDTRQRALHDVTNDQSNTEVMDQLVQLINTGQAFDVMGAGRRRRPGKTTG</sequence>
<feature type="signal peptide" evidence="2">
    <location>
        <begin position="1"/>
        <end position="15"/>
    </location>
</feature>
<dbReference type="AlphaFoldDB" id="A0A5B7JJU9"/>
<feature type="compositionally biased region" description="Basic and acidic residues" evidence="1">
    <location>
        <begin position="108"/>
        <end position="144"/>
    </location>
</feature>
<evidence type="ECO:0000256" key="2">
    <source>
        <dbReference type="SAM" id="SignalP"/>
    </source>
</evidence>
<dbReference type="Proteomes" id="UP000324222">
    <property type="component" value="Unassembled WGS sequence"/>
</dbReference>
<dbReference type="PANTHER" id="PTHR45725">
    <property type="entry name" value="FORMIN HOMOLOGY 2 FAMILY MEMBER"/>
    <property type="match status" value="1"/>
</dbReference>
<keyword evidence="5" id="KW-1185">Reference proteome</keyword>
<gene>
    <name evidence="4" type="primary">dia</name>
    <name evidence="4" type="ORF">E2C01_087627</name>
</gene>
<keyword evidence="2" id="KW-0732">Signal</keyword>
<evidence type="ECO:0000313" key="4">
    <source>
        <dbReference type="EMBL" id="MPC92534.1"/>
    </source>
</evidence>
<proteinExistence type="predicted"/>
<organism evidence="4 5">
    <name type="scientific">Portunus trituberculatus</name>
    <name type="common">Swimming crab</name>
    <name type="synonym">Neptunus trituberculatus</name>
    <dbReference type="NCBI Taxonomy" id="210409"/>
    <lineage>
        <taxon>Eukaryota</taxon>
        <taxon>Metazoa</taxon>
        <taxon>Ecdysozoa</taxon>
        <taxon>Arthropoda</taxon>
        <taxon>Crustacea</taxon>
        <taxon>Multicrustacea</taxon>
        <taxon>Malacostraca</taxon>
        <taxon>Eumalacostraca</taxon>
        <taxon>Eucarida</taxon>
        <taxon>Decapoda</taxon>
        <taxon>Pleocyemata</taxon>
        <taxon>Brachyura</taxon>
        <taxon>Eubrachyura</taxon>
        <taxon>Portunoidea</taxon>
        <taxon>Portunidae</taxon>
        <taxon>Portuninae</taxon>
        <taxon>Portunus</taxon>
    </lineage>
</organism>
<dbReference type="Gene3D" id="1.20.58.2220">
    <property type="entry name" value="Formin, FH2 domain"/>
    <property type="match status" value="1"/>
</dbReference>
<reference evidence="4 5" key="1">
    <citation type="submission" date="2019-05" db="EMBL/GenBank/DDBJ databases">
        <title>Another draft genome of Portunus trituberculatus and its Hox gene families provides insights of decapod evolution.</title>
        <authorList>
            <person name="Jeong J.-H."/>
            <person name="Song I."/>
            <person name="Kim S."/>
            <person name="Choi T."/>
            <person name="Kim D."/>
            <person name="Ryu S."/>
            <person name="Kim W."/>
        </authorList>
    </citation>
    <scope>NUCLEOTIDE SEQUENCE [LARGE SCALE GENOMIC DNA]</scope>
    <source>
        <tissue evidence="4">Muscle</tissue>
    </source>
</reference>
<evidence type="ECO:0000256" key="1">
    <source>
        <dbReference type="SAM" id="MobiDB-lite"/>
    </source>
</evidence>
<dbReference type="PROSITE" id="PS51444">
    <property type="entry name" value="FH2"/>
    <property type="match status" value="1"/>
</dbReference>
<dbReference type="InterPro" id="IPR042201">
    <property type="entry name" value="FH2_Formin_sf"/>
</dbReference>
<dbReference type="InterPro" id="IPR015425">
    <property type="entry name" value="FH2_Formin"/>
</dbReference>
<dbReference type="InterPro" id="IPR051425">
    <property type="entry name" value="Formin_Homology"/>
</dbReference>
<feature type="chain" id="PRO_5022687580" evidence="2">
    <location>
        <begin position="16"/>
        <end position="182"/>
    </location>
</feature>
<evidence type="ECO:0000259" key="3">
    <source>
        <dbReference type="PROSITE" id="PS51444"/>
    </source>
</evidence>
<feature type="region of interest" description="Disordered" evidence="1">
    <location>
        <begin position="108"/>
        <end position="148"/>
    </location>
</feature>
<dbReference type="OrthoDB" id="1104827at2759"/>
<feature type="domain" description="FH2" evidence="3">
    <location>
        <begin position="1"/>
        <end position="125"/>
    </location>
</feature>
<accession>A0A5B7JJU9</accession>
<dbReference type="EMBL" id="VSRR010091610">
    <property type="protein sequence ID" value="MPC92534.1"/>
    <property type="molecule type" value="Genomic_DNA"/>
</dbReference>
<name>A0A5B7JJU9_PORTR</name>
<dbReference type="SUPFAM" id="SSF101447">
    <property type="entry name" value="Formin homology 2 domain (FH2 domain)"/>
    <property type="match status" value="1"/>
</dbReference>
<protein>
    <submittedName>
        <fullName evidence="4">Protein diaphanous</fullName>
    </submittedName>
</protein>
<evidence type="ECO:0000313" key="5">
    <source>
        <dbReference type="Proteomes" id="UP000324222"/>
    </source>
</evidence>
<dbReference type="PANTHER" id="PTHR45725:SF1">
    <property type="entry name" value="DISHEVELLED ASSOCIATED ACTIVATOR OF MORPHOGENESIS, ISOFORM D"/>
    <property type="match status" value="1"/>
</dbReference>
<comment type="caution">
    <text evidence="4">The sequence shown here is derived from an EMBL/GenBank/DDBJ whole genome shotgun (WGS) entry which is preliminary data.</text>
</comment>